<gene>
    <name evidence="1" type="ORF">PEB0149_016900</name>
</gene>
<comment type="caution">
    <text evidence="1">The sequence shown here is derived from an EMBL/GenBank/DDBJ whole genome shotgun (WGS) entry which is preliminary data.</text>
</comment>
<dbReference type="EMBL" id="LXYT01000001">
    <property type="protein sequence ID" value="OLY44223.1"/>
    <property type="molecule type" value="Genomic_DNA"/>
</dbReference>
<evidence type="ECO:0000313" key="1">
    <source>
        <dbReference type="EMBL" id="OLY44223.1"/>
    </source>
</evidence>
<name>A0A1R0FB56_9HYPH</name>
<proteinExistence type="predicted"/>
<organism evidence="1 2">
    <name type="scientific">Bartonella apis</name>
    <dbReference type="NCBI Taxonomy" id="1686310"/>
    <lineage>
        <taxon>Bacteria</taxon>
        <taxon>Pseudomonadati</taxon>
        <taxon>Pseudomonadota</taxon>
        <taxon>Alphaproteobacteria</taxon>
        <taxon>Hyphomicrobiales</taxon>
        <taxon>Bartonellaceae</taxon>
        <taxon>Bartonella</taxon>
    </lineage>
</organism>
<evidence type="ECO:0000313" key="2">
    <source>
        <dbReference type="Proteomes" id="UP000187344"/>
    </source>
</evidence>
<dbReference type="Proteomes" id="UP000187344">
    <property type="component" value="Unassembled WGS sequence"/>
</dbReference>
<sequence length="43" mass="5055">MKSLISFTYLCSVIRSKEEKYIFSCHYSFGRGALWVLKAFSEK</sequence>
<reference evidence="1 2" key="1">
    <citation type="submission" date="2016-12" db="EMBL/GenBank/DDBJ databases">
        <title>Comparative genomics of Bartonella apis.</title>
        <authorList>
            <person name="Engel P."/>
        </authorList>
    </citation>
    <scope>NUCLEOTIDE SEQUENCE [LARGE SCALE GENOMIC DNA]</scope>
    <source>
        <strain evidence="1 2">PEB0149</strain>
    </source>
</reference>
<dbReference type="AlphaFoldDB" id="A0A1R0FB56"/>
<keyword evidence="2" id="KW-1185">Reference proteome</keyword>
<accession>A0A1R0FB56</accession>
<protein>
    <submittedName>
        <fullName evidence="1">Uncharacterized protein</fullName>
    </submittedName>
</protein>